<dbReference type="InterPro" id="IPR017946">
    <property type="entry name" value="PLC-like_Pdiesterase_TIM-brl"/>
</dbReference>
<dbReference type="SUPFAM" id="SSF51695">
    <property type="entry name" value="PLC-like phosphodiesterases"/>
    <property type="match status" value="1"/>
</dbReference>
<dbReference type="PANTHER" id="PTHR46320">
    <property type="entry name" value="GLYCEROPHOSPHODIESTER PHOSPHODIESTERASE 1"/>
    <property type="match status" value="1"/>
</dbReference>
<evidence type="ECO:0000259" key="2">
    <source>
        <dbReference type="PROSITE" id="PS51704"/>
    </source>
</evidence>
<evidence type="ECO:0000313" key="4">
    <source>
        <dbReference type="Proteomes" id="UP000679725"/>
    </source>
</evidence>
<keyword evidence="4" id="KW-1185">Reference proteome</keyword>
<gene>
    <name evidence="3" type="ORF">DYBT9623_00352</name>
</gene>
<feature type="domain" description="GP-PDE" evidence="2">
    <location>
        <begin position="23"/>
        <end position="262"/>
    </location>
</feature>
<dbReference type="InterPro" id="IPR030395">
    <property type="entry name" value="GP_PDE_dom"/>
</dbReference>
<dbReference type="PANTHER" id="PTHR46320:SF1">
    <property type="entry name" value="GLYCEROPHOSPHODIESTER PHOSPHODIESTERASE 1"/>
    <property type="match status" value="1"/>
</dbReference>
<feature type="signal peptide" evidence="1">
    <location>
        <begin position="1"/>
        <end position="19"/>
    </location>
</feature>
<dbReference type="Proteomes" id="UP000679725">
    <property type="component" value="Unassembled WGS sequence"/>
</dbReference>
<protein>
    <recommendedName>
        <fullName evidence="2">GP-PDE domain-containing protein</fullName>
    </recommendedName>
</protein>
<organism evidence="3 4">
    <name type="scientific">Dyadobacter linearis</name>
    <dbReference type="NCBI Taxonomy" id="2823330"/>
    <lineage>
        <taxon>Bacteria</taxon>
        <taxon>Pseudomonadati</taxon>
        <taxon>Bacteroidota</taxon>
        <taxon>Cytophagia</taxon>
        <taxon>Cytophagales</taxon>
        <taxon>Spirosomataceae</taxon>
        <taxon>Dyadobacter</taxon>
    </lineage>
</organism>
<name>A0ABM8UJG1_9BACT</name>
<dbReference type="PROSITE" id="PS51704">
    <property type="entry name" value="GP_PDE"/>
    <property type="match status" value="1"/>
</dbReference>
<dbReference type="EMBL" id="CAJRAU010000001">
    <property type="protein sequence ID" value="CAG5067631.1"/>
    <property type="molecule type" value="Genomic_DNA"/>
</dbReference>
<reference evidence="3 4" key="1">
    <citation type="submission" date="2021-04" db="EMBL/GenBank/DDBJ databases">
        <authorList>
            <person name="Rodrigo-Torres L."/>
            <person name="Arahal R. D."/>
            <person name="Lucena T."/>
        </authorList>
    </citation>
    <scope>NUCLEOTIDE SEQUENCE [LARGE SCALE GENOMIC DNA]</scope>
    <source>
        <strain evidence="3 4">CECT 9623</strain>
    </source>
</reference>
<sequence>MVKWILFVAIVLASNFRVAGQAVKLIAHRGGVVDSTYTENSLPALMQAAKEGYSMIETDVRVTKDGQLIANHDATFQRYYSLDKKVVEMDWSEASKLKSALDGGTPVLLEDVFRFCREHQMGVMLDNKIQGLDTTLFNKLIDLLDQYQLRKSALMIGTDESTDFFTGKIKLSCSRKQLEENSLNPGYKNEHYFFFERPANLRAEDVKWAKSRGILTIAAINAFHYRKSENMLSDARKDCKRMLDSGVTVFQIDSEFRQFLID</sequence>
<comment type="caution">
    <text evidence="3">The sequence shown here is derived from an EMBL/GenBank/DDBJ whole genome shotgun (WGS) entry which is preliminary data.</text>
</comment>
<dbReference type="RefSeq" id="WP_215231789.1">
    <property type="nucleotide sequence ID" value="NZ_CAJRAU010000001.1"/>
</dbReference>
<feature type="chain" id="PRO_5046570808" description="GP-PDE domain-containing protein" evidence="1">
    <location>
        <begin position="20"/>
        <end position="262"/>
    </location>
</feature>
<evidence type="ECO:0000313" key="3">
    <source>
        <dbReference type="EMBL" id="CAG5067631.1"/>
    </source>
</evidence>
<proteinExistence type="predicted"/>
<keyword evidence="1" id="KW-0732">Signal</keyword>
<accession>A0ABM8UJG1</accession>
<dbReference type="Gene3D" id="3.20.20.190">
    <property type="entry name" value="Phosphatidylinositol (PI) phosphodiesterase"/>
    <property type="match status" value="1"/>
</dbReference>
<dbReference type="Pfam" id="PF03009">
    <property type="entry name" value="GDPD"/>
    <property type="match status" value="1"/>
</dbReference>
<evidence type="ECO:0000256" key="1">
    <source>
        <dbReference type="SAM" id="SignalP"/>
    </source>
</evidence>